<comment type="caution">
    <text evidence="3">The sequence shown here is derived from an EMBL/GenBank/DDBJ whole genome shotgun (WGS) entry which is preliminary data.</text>
</comment>
<name>A0A847SGZ5_9BACT</name>
<keyword evidence="1" id="KW-0732">Signal</keyword>
<organism evidence="3 4">
    <name type="scientific">Chitinophaga eiseniae</name>
    <dbReference type="NCBI Taxonomy" id="634771"/>
    <lineage>
        <taxon>Bacteria</taxon>
        <taxon>Pseudomonadati</taxon>
        <taxon>Bacteroidota</taxon>
        <taxon>Chitinophagia</taxon>
        <taxon>Chitinophagales</taxon>
        <taxon>Chitinophagaceae</taxon>
        <taxon>Chitinophaga</taxon>
    </lineage>
</organism>
<feature type="domain" description="Outer membrane protein beta-barrel" evidence="2">
    <location>
        <begin position="19"/>
        <end position="200"/>
    </location>
</feature>
<gene>
    <name evidence="3" type="ORF">HGH91_05490</name>
</gene>
<keyword evidence="4" id="KW-1185">Reference proteome</keyword>
<dbReference type="Proteomes" id="UP000552864">
    <property type="component" value="Unassembled WGS sequence"/>
</dbReference>
<evidence type="ECO:0000313" key="4">
    <source>
        <dbReference type="Proteomes" id="UP000552864"/>
    </source>
</evidence>
<dbReference type="Pfam" id="PF13568">
    <property type="entry name" value="OMP_b-brl_2"/>
    <property type="match status" value="1"/>
</dbReference>
<protein>
    <submittedName>
        <fullName evidence="3">Porin family protein</fullName>
    </submittedName>
</protein>
<evidence type="ECO:0000259" key="2">
    <source>
        <dbReference type="Pfam" id="PF13568"/>
    </source>
</evidence>
<dbReference type="EMBL" id="JABAHZ010000001">
    <property type="protein sequence ID" value="NLR78067.1"/>
    <property type="molecule type" value="Genomic_DNA"/>
</dbReference>
<dbReference type="RefSeq" id="WP_168737421.1">
    <property type="nucleotide sequence ID" value="NZ_JABAHZ010000001.1"/>
</dbReference>
<feature type="chain" id="PRO_5032660159" evidence="1">
    <location>
        <begin position="20"/>
        <end position="227"/>
    </location>
</feature>
<feature type="signal peptide" evidence="1">
    <location>
        <begin position="1"/>
        <end position="19"/>
    </location>
</feature>
<evidence type="ECO:0000313" key="3">
    <source>
        <dbReference type="EMBL" id="NLR78067.1"/>
    </source>
</evidence>
<evidence type="ECO:0000256" key="1">
    <source>
        <dbReference type="SAM" id="SignalP"/>
    </source>
</evidence>
<dbReference type="AlphaFoldDB" id="A0A847SGZ5"/>
<sequence length="227" mass="25374">MKHILIMIAFLALLPPVCAQQDSSGYREVSFGIKAGVSSSSLYGGDLHLLSSGSYVKPLPGMFAGITVHSRLSKYFGIQSELSVGQSPVMLHLLDSNSQQVYNSRFKSTYLMIAPISTTAYFHRFRLSAGPYVSSLLHSSIERKGADGQITTERNIFGTATAPGGFRYKFDAGIVVQLRYECNNGWNIGAGYSRGFIPVIEDPRIQHQWKIYNQQFNLFLGYQWRRK</sequence>
<dbReference type="InterPro" id="IPR025665">
    <property type="entry name" value="Beta-barrel_OMP_2"/>
</dbReference>
<proteinExistence type="predicted"/>
<reference evidence="3 4" key="1">
    <citation type="submission" date="2020-04" db="EMBL/GenBank/DDBJ databases">
        <authorList>
            <person name="Yin C."/>
        </authorList>
    </citation>
    <scope>NUCLEOTIDE SEQUENCE [LARGE SCALE GENOMIC DNA]</scope>
    <source>
        <strain evidence="3 4">Ak56</strain>
    </source>
</reference>
<accession>A0A847SGZ5</accession>